<evidence type="ECO:0000313" key="2">
    <source>
        <dbReference type="EMBL" id="KAK6543690.1"/>
    </source>
</evidence>
<keyword evidence="3" id="KW-1185">Reference proteome</keyword>
<reference evidence="2 3" key="1">
    <citation type="submission" date="2019-10" db="EMBL/GenBank/DDBJ databases">
        <authorList>
            <person name="Palmer J.M."/>
        </authorList>
    </citation>
    <scope>NUCLEOTIDE SEQUENCE [LARGE SCALE GENOMIC DNA]</scope>
    <source>
        <strain evidence="2 3">TWF694</strain>
    </source>
</reference>
<accession>A0AAV9XPF8</accession>
<feature type="chain" id="PRO_5043631460" evidence="1">
    <location>
        <begin position="20"/>
        <end position="92"/>
    </location>
</feature>
<evidence type="ECO:0000313" key="3">
    <source>
        <dbReference type="Proteomes" id="UP001365542"/>
    </source>
</evidence>
<comment type="caution">
    <text evidence="2">The sequence shown here is derived from an EMBL/GenBank/DDBJ whole genome shotgun (WGS) entry which is preliminary data.</text>
</comment>
<feature type="signal peptide" evidence="1">
    <location>
        <begin position="1"/>
        <end position="19"/>
    </location>
</feature>
<keyword evidence="1" id="KW-0732">Signal</keyword>
<dbReference type="PROSITE" id="PS51257">
    <property type="entry name" value="PROKAR_LIPOPROTEIN"/>
    <property type="match status" value="1"/>
</dbReference>
<organism evidence="2 3">
    <name type="scientific">Orbilia ellipsospora</name>
    <dbReference type="NCBI Taxonomy" id="2528407"/>
    <lineage>
        <taxon>Eukaryota</taxon>
        <taxon>Fungi</taxon>
        <taxon>Dikarya</taxon>
        <taxon>Ascomycota</taxon>
        <taxon>Pezizomycotina</taxon>
        <taxon>Orbiliomycetes</taxon>
        <taxon>Orbiliales</taxon>
        <taxon>Orbiliaceae</taxon>
        <taxon>Orbilia</taxon>
    </lineage>
</organism>
<sequence>MKSILQSTLLFVLAACAIAKPVISPRHFVDGDGDGVNESVVLTDNDSDGDGVTESVVLTENNSDPDGVTTSVVLTDDNGDMEGMICISLAVL</sequence>
<proteinExistence type="predicted"/>
<protein>
    <submittedName>
        <fullName evidence="2">Uncharacterized protein</fullName>
    </submittedName>
</protein>
<name>A0AAV9XPF8_9PEZI</name>
<dbReference type="Proteomes" id="UP001365542">
    <property type="component" value="Unassembled WGS sequence"/>
</dbReference>
<dbReference type="EMBL" id="JAVHJO010000001">
    <property type="protein sequence ID" value="KAK6543690.1"/>
    <property type="molecule type" value="Genomic_DNA"/>
</dbReference>
<evidence type="ECO:0000256" key="1">
    <source>
        <dbReference type="SAM" id="SignalP"/>
    </source>
</evidence>
<gene>
    <name evidence="2" type="ORF">TWF694_000425</name>
</gene>
<dbReference type="AlphaFoldDB" id="A0AAV9XPF8"/>